<protein>
    <submittedName>
        <fullName evidence="1">Uncharacterized protein</fullName>
    </submittedName>
</protein>
<dbReference type="Gramene" id="KOM45516">
    <property type="protein sequence ID" value="KOM45516"/>
    <property type="gene ID" value="LR48_Vigan06g082200"/>
</dbReference>
<proteinExistence type="predicted"/>
<evidence type="ECO:0000313" key="2">
    <source>
        <dbReference type="Proteomes" id="UP000053144"/>
    </source>
</evidence>
<gene>
    <name evidence="1" type="ORF">LR48_Vigan06g082200</name>
</gene>
<dbReference type="AlphaFoldDB" id="A0A0L9US35"/>
<accession>A0A0L9US35</accession>
<name>A0A0L9US35_PHAAN</name>
<reference evidence="2" key="1">
    <citation type="journal article" date="2015" name="Proc. Natl. Acad. Sci. U.S.A.">
        <title>Genome sequencing of adzuki bean (Vigna angularis) provides insight into high starch and low fat accumulation and domestication.</title>
        <authorList>
            <person name="Yang K."/>
            <person name="Tian Z."/>
            <person name="Chen C."/>
            <person name="Luo L."/>
            <person name="Zhao B."/>
            <person name="Wang Z."/>
            <person name="Yu L."/>
            <person name="Li Y."/>
            <person name="Sun Y."/>
            <person name="Li W."/>
            <person name="Chen Y."/>
            <person name="Li Y."/>
            <person name="Zhang Y."/>
            <person name="Ai D."/>
            <person name="Zhao J."/>
            <person name="Shang C."/>
            <person name="Ma Y."/>
            <person name="Wu B."/>
            <person name="Wang M."/>
            <person name="Gao L."/>
            <person name="Sun D."/>
            <person name="Zhang P."/>
            <person name="Guo F."/>
            <person name="Wang W."/>
            <person name="Li Y."/>
            <person name="Wang J."/>
            <person name="Varshney R.K."/>
            <person name="Wang J."/>
            <person name="Ling H.Q."/>
            <person name="Wan P."/>
        </authorList>
    </citation>
    <scope>NUCLEOTIDE SEQUENCE</scope>
    <source>
        <strain evidence="2">cv. Jingnong 6</strain>
    </source>
</reference>
<dbReference type="Proteomes" id="UP000053144">
    <property type="component" value="Chromosome 6"/>
</dbReference>
<sequence length="88" mass="10051">MHPPSQTLIFHFLPLLTRNPTFSLRKLTLLLLRSSFRHRRSISGVPSFYLNRTALDSETDGSALLEEALEEEALEDENLVDVEVKAEQ</sequence>
<dbReference type="EMBL" id="CM003376">
    <property type="protein sequence ID" value="KOM45516.1"/>
    <property type="molecule type" value="Genomic_DNA"/>
</dbReference>
<organism evidence="1 2">
    <name type="scientific">Phaseolus angularis</name>
    <name type="common">Azuki bean</name>
    <name type="synonym">Vigna angularis</name>
    <dbReference type="NCBI Taxonomy" id="3914"/>
    <lineage>
        <taxon>Eukaryota</taxon>
        <taxon>Viridiplantae</taxon>
        <taxon>Streptophyta</taxon>
        <taxon>Embryophyta</taxon>
        <taxon>Tracheophyta</taxon>
        <taxon>Spermatophyta</taxon>
        <taxon>Magnoliopsida</taxon>
        <taxon>eudicotyledons</taxon>
        <taxon>Gunneridae</taxon>
        <taxon>Pentapetalae</taxon>
        <taxon>rosids</taxon>
        <taxon>fabids</taxon>
        <taxon>Fabales</taxon>
        <taxon>Fabaceae</taxon>
        <taxon>Papilionoideae</taxon>
        <taxon>50 kb inversion clade</taxon>
        <taxon>NPAAA clade</taxon>
        <taxon>indigoferoid/millettioid clade</taxon>
        <taxon>Phaseoleae</taxon>
        <taxon>Vigna</taxon>
    </lineage>
</organism>
<evidence type="ECO:0000313" key="1">
    <source>
        <dbReference type="EMBL" id="KOM45516.1"/>
    </source>
</evidence>